<name>A0A1H2KYU5_9ACTN</name>
<keyword evidence="6 13" id="KW-0285">Flavoprotein</keyword>
<evidence type="ECO:0000259" key="15">
    <source>
        <dbReference type="Pfam" id="PF02910"/>
    </source>
</evidence>
<comment type="subcellular location">
    <subcellularLocation>
        <location evidence="13">Cytoplasm</location>
    </subcellularLocation>
</comment>
<dbReference type="EC" id="1.4.3.16" evidence="4 12"/>
<dbReference type="InterPro" id="IPR036188">
    <property type="entry name" value="FAD/NAD-bd_sf"/>
</dbReference>
<evidence type="ECO:0000256" key="9">
    <source>
        <dbReference type="ARBA" id="ARBA00023002"/>
    </source>
</evidence>
<evidence type="ECO:0000256" key="6">
    <source>
        <dbReference type="ARBA" id="ARBA00022630"/>
    </source>
</evidence>
<dbReference type="InterPro" id="IPR003953">
    <property type="entry name" value="FAD-dep_OxRdtase_2_FAD-bd"/>
</dbReference>
<evidence type="ECO:0000259" key="14">
    <source>
        <dbReference type="Pfam" id="PF00890"/>
    </source>
</evidence>
<proteinExistence type="inferred from homology"/>
<evidence type="ECO:0000256" key="3">
    <source>
        <dbReference type="ARBA" id="ARBA00008562"/>
    </source>
</evidence>
<evidence type="ECO:0000256" key="1">
    <source>
        <dbReference type="ARBA" id="ARBA00001974"/>
    </source>
</evidence>
<evidence type="ECO:0000256" key="12">
    <source>
        <dbReference type="NCBIfam" id="TIGR00551"/>
    </source>
</evidence>
<dbReference type="SUPFAM" id="SSF51905">
    <property type="entry name" value="FAD/NAD(P)-binding domain"/>
    <property type="match status" value="1"/>
</dbReference>
<evidence type="ECO:0000256" key="5">
    <source>
        <dbReference type="ARBA" id="ARBA00021901"/>
    </source>
</evidence>
<dbReference type="PRINTS" id="PR00411">
    <property type="entry name" value="PNDRDTASEI"/>
</dbReference>
<dbReference type="Pfam" id="PF02910">
    <property type="entry name" value="Succ_DH_flav_C"/>
    <property type="match status" value="1"/>
</dbReference>
<dbReference type="GO" id="GO:0034628">
    <property type="term" value="P:'de novo' NAD+ biosynthetic process from L-aspartate"/>
    <property type="evidence" value="ECO:0007669"/>
    <property type="project" value="TreeGrafter"/>
</dbReference>
<dbReference type="InterPro" id="IPR027477">
    <property type="entry name" value="Succ_DH/fumarate_Rdtase_cat_sf"/>
</dbReference>
<dbReference type="GO" id="GO:0008734">
    <property type="term" value="F:L-aspartate oxidase activity"/>
    <property type="evidence" value="ECO:0007669"/>
    <property type="project" value="UniProtKB-UniRule"/>
</dbReference>
<comment type="catalytic activity">
    <reaction evidence="11">
        <text>L-aspartate + O2 = iminosuccinate + H2O2</text>
        <dbReference type="Rhea" id="RHEA:25876"/>
        <dbReference type="ChEBI" id="CHEBI:15379"/>
        <dbReference type="ChEBI" id="CHEBI:16240"/>
        <dbReference type="ChEBI" id="CHEBI:29991"/>
        <dbReference type="ChEBI" id="CHEBI:77875"/>
        <dbReference type="EC" id="1.4.3.16"/>
    </reaction>
    <physiologicalReaction direction="left-to-right" evidence="11">
        <dbReference type="Rhea" id="RHEA:25877"/>
    </physiologicalReaction>
</comment>
<feature type="domain" description="Fumarate reductase/succinate dehydrogenase flavoprotein-like C-terminal" evidence="15">
    <location>
        <begin position="493"/>
        <end position="524"/>
    </location>
</feature>
<dbReference type="FunFam" id="3.90.700.10:FF:000002">
    <property type="entry name" value="L-aspartate oxidase"/>
    <property type="match status" value="1"/>
</dbReference>
<protein>
    <recommendedName>
        <fullName evidence="5 12">L-aspartate oxidase</fullName>
        <ecNumber evidence="4 12">1.4.3.16</ecNumber>
    </recommendedName>
</protein>
<feature type="domain" description="FAD-dependent oxidoreductase 2 FAD-binding" evidence="14">
    <location>
        <begin position="19"/>
        <end position="412"/>
    </location>
</feature>
<keyword evidence="7 13" id="KW-0662">Pyridine nucleotide biosynthesis</keyword>
<comment type="function">
    <text evidence="10">Catalyzes the oxidation of L-aspartate to iminoaspartate, the first step in the de novo biosynthesis of NAD(+).</text>
</comment>
<dbReference type="PANTHER" id="PTHR42716">
    <property type="entry name" value="L-ASPARTATE OXIDASE"/>
    <property type="match status" value="1"/>
</dbReference>
<evidence type="ECO:0000256" key="8">
    <source>
        <dbReference type="ARBA" id="ARBA00022827"/>
    </source>
</evidence>
<comment type="similarity">
    <text evidence="3 13">Belongs to the FAD-dependent oxidoreductase 2 family. NadB subfamily.</text>
</comment>
<dbReference type="Gene3D" id="3.90.700.10">
    <property type="entry name" value="Succinate dehydrogenase/fumarate reductase flavoprotein, catalytic domain"/>
    <property type="match status" value="1"/>
</dbReference>
<dbReference type="InterPro" id="IPR015939">
    <property type="entry name" value="Fum_Rdtase/Succ_DH_flav-like_C"/>
</dbReference>
<evidence type="ECO:0000313" key="17">
    <source>
        <dbReference type="Proteomes" id="UP000183180"/>
    </source>
</evidence>
<keyword evidence="9 13" id="KW-0560">Oxidoreductase</keyword>
<dbReference type="UniPathway" id="UPA00253">
    <property type="reaction ID" value="UER00326"/>
</dbReference>
<dbReference type="Gene3D" id="3.50.50.60">
    <property type="entry name" value="FAD/NAD(P)-binding domain"/>
    <property type="match status" value="1"/>
</dbReference>
<comment type="cofactor">
    <cofactor evidence="1 13">
        <name>FAD</name>
        <dbReference type="ChEBI" id="CHEBI:57692"/>
    </cofactor>
</comment>
<dbReference type="OrthoDB" id="9805351at2"/>
<evidence type="ECO:0000256" key="10">
    <source>
        <dbReference type="ARBA" id="ARBA00029426"/>
    </source>
</evidence>
<dbReference type="STRING" id="158898.SAMN04488548_1344032"/>
<gene>
    <name evidence="16" type="ORF">SAMN04488548_1344032</name>
</gene>
<sequence>MSASTHRLVTGADTASRADLVVVGAGIAGLTAALCAAEGGLSVVVVNKGPSWRPDRGEQPTSTFYAQGGVAVVMPDVRPAGRDDTDSIDLHLADTLAAGGGLTDAIASRPILADGWSSVSALIEWGAEFDRDADGELLRTREGGHSVRRIIHAGGDATGAAIQRALHSAVAQRTAGVASGASIRFLDDAIVTDVLVSDDHVAGVSYLRHGRRGVVDAPTVLLATGGAGHLYAATTNPGGATCDGIALALRAGAHVADLEFIQFHPTMLYTPGARGRRTLISEAVRGEGGRLVDVHGRSVTDGVHPMGDLAPRDVVANAVETAIELTGHPCVYLDISEVHDFERRFPTVSAGIRAAGLDPADNRIPVVPGAHYLCGGVVTDDEARTVVDGLLAAGEVARTGLHGANRLASNSLLEGLVMGRRAAAVAVGRRDLRPAAVASRPAAEPVPILDRGLLQDTMSRRVALRRSADGLALAADIIANAPRRVPDNVGDVEDAALTLTASAVVAAAGARTESRGAHVRTDFPLTAEVGESRTFRLVDGVVRETGFAGIAV</sequence>
<dbReference type="Proteomes" id="UP000183180">
    <property type="component" value="Unassembled WGS sequence"/>
</dbReference>
<comment type="pathway">
    <text evidence="2 13">Cofactor biosynthesis; NAD(+) biosynthesis; iminoaspartate from L-aspartate (oxidase route): step 1/1.</text>
</comment>
<organism evidence="16 17">
    <name type="scientific">Gordonia westfalica</name>
    <dbReference type="NCBI Taxonomy" id="158898"/>
    <lineage>
        <taxon>Bacteria</taxon>
        <taxon>Bacillati</taxon>
        <taxon>Actinomycetota</taxon>
        <taxon>Actinomycetes</taxon>
        <taxon>Mycobacteriales</taxon>
        <taxon>Gordoniaceae</taxon>
        <taxon>Gordonia</taxon>
    </lineage>
</organism>
<dbReference type="NCBIfam" id="TIGR00551">
    <property type="entry name" value="nadB"/>
    <property type="match status" value="1"/>
</dbReference>
<dbReference type="PRINTS" id="PR00368">
    <property type="entry name" value="FADPNR"/>
</dbReference>
<evidence type="ECO:0000313" key="16">
    <source>
        <dbReference type="EMBL" id="SDU73775.1"/>
    </source>
</evidence>
<dbReference type="InterPro" id="IPR037099">
    <property type="entry name" value="Fum_R/Succ_DH_flav-like_C_sf"/>
</dbReference>
<dbReference type="SUPFAM" id="SSF46977">
    <property type="entry name" value="Succinate dehydrogenase/fumarate reductase flavoprotein C-terminal domain"/>
    <property type="match status" value="1"/>
</dbReference>
<dbReference type="RefSeq" id="WP_074852524.1">
    <property type="nucleotide sequence ID" value="NZ_FNLM01000034.1"/>
</dbReference>
<reference evidence="16 17" key="1">
    <citation type="submission" date="2016-10" db="EMBL/GenBank/DDBJ databases">
        <authorList>
            <person name="de Groot N.N."/>
        </authorList>
    </citation>
    <scope>NUCLEOTIDE SEQUENCE [LARGE SCALE GENOMIC DNA]</scope>
    <source>
        <strain evidence="16 17">DSM 44215</strain>
    </source>
</reference>
<evidence type="ECO:0000256" key="11">
    <source>
        <dbReference type="ARBA" id="ARBA00048305"/>
    </source>
</evidence>
<evidence type="ECO:0000256" key="7">
    <source>
        <dbReference type="ARBA" id="ARBA00022642"/>
    </source>
</evidence>
<dbReference type="Pfam" id="PF00890">
    <property type="entry name" value="FAD_binding_2"/>
    <property type="match status" value="1"/>
</dbReference>
<dbReference type="Gene3D" id="1.20.58.100">
    <property type="entry name" value="Fumarate reductase/succinate dehydrogenase flavoprotein-like, C-terminal domain"/>
    <property type="match status" value="1"/>
</dbReference>
<evidence type="ECO:0000256" key="13">
    <source>
        <dbReference type="RuleBase" id="RU362049"/>
    </source>
</evidence>
<accession>A0A1H2KYU5</accession>
<dbReference type="GO" id="GO:0005737">
    <property type="term" value="C:cytoplasm"/>
    <property type="evidence" value="ECO:0007669"/>
    <property type="project" value="UniProtKB-SubCell"/>
</dbReference>
<evidence type="ECO:0000256" key="4">
    <source>
        <dbReference type="ARBA" id="ARBA00012173"/>
    </source>
</evidence>
<dbReference type="EMBL" id="FNLM01000034">
    <property type="protein sequence ID" value="SDU73775.1"/>
    <property type="molecule type" value="Genomic_DNA"/>
</dbReference>
<keyword evidence="8 13" id="KW-0274">FAD</keyword>
<dbReference type="AlphaFoldDB" id="A0A1H2KYU5"/>
<evidence type="ECO:0000256" key="2">
    <source>
        <dbReference type="ARBA" id="ARBA00004950"/>
    </source>
</evidence>
<dbReference type="GO" id="GO:0033765">
    <property type="term" value="F:steroid dehydrogenase activity, acting on the CH-CH group of donors"/>
    <property type="evidence" value="ECO:0007669"/>
    <property type="project" value="UniProtKB-ARBA"/>
</dbReference>
<dbReference type="InterPro" id="IPR005288">
    <property type="entry name" value="NadB"/>
</dbReference>
<dbReference type="SUPFAM" id="SSF56425">
    <property type="entry name" value="Succinate dehydrogenase/fumarate reductase flavoprotein, catalytic domain"/>
    <property type="match status" value="1"/>
</dbReference>
<dbReference type="PANTHER" id="PTHR42716:SF2">
    <property type="entry name" value="L-ASPARTATE OXIDASE, CHLOROPLASTIC"/>
    <property type="match status" value="1"/>
</dbReference>